<protein>
    <submittedName>
        <fullName evidence="2">Uncharacterized protein</fullName>
    </submittedName>
</protein>
<proteinExistence type="predicted"/>
<keyword evidence="3" id="KW-1185">Reference proteome</keyword>
<dbReference type="EMBL" id="JAOTEM010000004">
    <property type="protein sequence ID" value="MCU7618666.1"/>
    <property type="molecule type" value="Genomic_DNA"/>
</dbReference>
<dbReference type="RefSeq" id="WP_263004173.1">
    <property type="nucleotide sequence ID" value="NZ_JAOTEM010000004.1"/>
</dbReference>
<feature type="signal peptide" evidence="1">
    <location>
        <begin position="1"/>
        <end position="17"/>
    </location>
</feature>
<feature type="chain" id="PRO_5046940125" evidence="1">
    <location>
        <begin position="18"/>
        <end position="123"/>
    </location>
</feature>
<reference evidence="3" key="1">
    <citation type="submission" date="2023-07" db="EMBL/GenBank/DDBJ databases">
        <title>Chryseobacterium sp. strain PBS4-4 Genome sequencing and assembly.</title>
        <authorList>
            <person name="Jung Y."/>
        </authorList>
    </citation>
    <scope>NUCLEOTIDE SEQUENCE [LARGE SCALE GENOMIC DNA]</scope>
    <source>
        <strain evidence="3">PBS4-4</strain>
    </source>
</reference>
<comment type="caution">
    <text evidence="2">The sequence shown here is derived from an EMBL/GenBank/DDBJ whole genome shotgun (WGS) entry which is preliminary data.</text>
</comment>
<organism evidence="2 3">
    <name type="scientific">Chryseobacterium edaphi</name>
    <dbReference type="NCBI Taxonomy" id="2976532"/>
    <lineage>
        <taxon>Bacteria</taxon>
        <taxon>Pseudomonadati</taxon>
        <taxon>Bacteroidota</taxon>
        <taxon>Flavobacteriia</taxon>
        <taxon>Flavobacteriales</taxon>
        <taxon>Weeksellaceae</taxon>
        <taxon>Chryseobacterium group</taxon>
        <taxon>Chryseobacterium</taxon>
    </lineage>
</organism>
<name>A0ABT2W8X3_9FLAO</name>
<sequence length="123" mass="13631">MKALVLFLLGFSSVVIAQMNKTSELSVVDRKFNEKRNDSIAVTNVNSIIQQTKNTYSTTIIGSANDSDLQKNKIQLLQNDINFNMGVNRRFVSQENGEVFSSPRAASINGLGKMLSVPIYKSK</sequence>
<gene>
    <name evidence="2" type="ORF">NZ698_15835</name>
</gene>
<keyword evidence="1" id="KW-0732">Signal</keyword>
<dbReference type="Proteomes" id="UP001208649">
    <property type="component" value="Unassembled WGS sequence"/>
</dbReference>
<evidence type="ECO:0000256" key="1">
    <source>
        <dbReference type="SAM" id="SignalP"/>
    </source>
</evidence>
<accession>A0ABT2W8X3</accession>
<evidence type="ECO:0000313" key="2">
    <source>
        <dbReference type="EMBL" id="MCU7618666.1"/>
    </source>
</evidence>
<evidence type="ECO:0000313" key="3">
    <source>
        <dbReference type="Proteomes" id="UP001208649"/>
    </source>
</evidence>